<evidence type="ECO:0000313" key="2">
    <source>
        <dbReference type="EMBL" id="KAG5460052.1"/>
    </source>
</evidence>
<organism evidence="2 3">
    <name type="scientific">Olpidium bornovanus</name>
    <dbReference type="NCBI Taxonomy" id="278681"/>
    <lineage>
        <taxon>Eukaryota</taxon>
        <taxon>Fungi</taxon>
        <taxon>Fungi incertae sedis</taxon>
        <taxon>Olpidiomycota</taxon>
        <taxon>Olpidiomycotina</taxon>
        <taxon>Olpidiomycetes</taxon>
        <taxon>Olpidiales</taxon>
        <taxon>Olpidiaceae</taxon>
        <taxon>Olpidium</taxon>
    </lineage>
</organism>
<evidence type="ECO:0000313" key="3">
    <source>
        <dbReference type="Proteomes" id="UP000673691"/>
    </source>
</evidence>
<dbReference type="Pfam" id="PF00808">
    <property type="entry name" value="CBFD_NFYB_HMF"/>
    <property type="match status" value="1"/>
</dbReference>
<sequence>MSRPADKRQKARFPVGRIKRIMQMDEDVGKVAQATPLLLLNHPRAGGATDRAALVGRPLSGRFTTTATVRLFDEPGEHLLGPWIVPPGAGPSVPVDTVRAETPTRGPPCAVLSREPYYRRPFLHRAPIVRPFCSSAAQSFSHMPASRSVVDLLLHNYFCSKPRFGTLDHGQRPMEKDLG</sequence>
<feature type="domain" description="Transcription factor CBF/NF-Y/archaeal histone" evidence="1">
    <location>
        <begin position="11"/>
        <end position="38"/>
    </location>
</feature>
<gene>
    <name evidence="2" type="ORF">BJ554DRAFT_7946</name>
</gene>
<comment type="caution">
    <text evidence="2">The sequence shown here is derived from an EMBL/GenBank/DDBJ whole genome shotgun (WGS) entry which is preliminary data.</text>
</comment>
<proteinExistence type="predicted"/>
<name>A0A8H7ZVR2_9FUNG</name>
<dbReference type="EMBL" id="JAEFCI010005857">
    <property type="protein sequence ID" value="KAG5460052.1"/>
    <property type="molecule type" value="Genomic_DNA"/>
</dbReference>
<accession>A0A8H7ZVR2</accession>
<dbReference type="OrthoDB" id="653904at2759"/>
<dbReference type="SUPFAM" id="SSF47113">
    <property type="entry name" value="Histone-fold"/>
    <property type="match status" value="1"/>
</dbReference>
<dbReference type="GO" id="GO:0046982">
    <property type="term" value="F:protein heterodimerization activity"/>
    <property type="evidence" value="ECO:0007669"/>
    <property type="project" value="InterPro"/>
</dbReference>
<reference evidence="2 3" key="1">
    <citation type="journal article" name="Sci. Rep.">
        <title>Genome-scale phylogenetic analyses confirm Olpidium as the closest living zoosporic fungus to the non-flagellated, terrestrial fungi.</title>
        <authorList>
            <person name="Chang Y."/>
            <person name="Rochon D."/>
            <person name="Sekimoto S."/>
            <person name="Wang Y."/>
            <person name="Chovatia M."/>
            <person name="Sandor L."/>
            <person name="Salamov A."/>
            <person name="Grigoriev I.V."/>
            <person name="Stajich J.E."/>
            <person name="Spatafora J.W."/>
        </authorList>
    </citation>
    <scope>NUCLEOTIDE SEQUENCE [LARGE SCALE GENOMIC DNA]</scope>
    <source>
        <strain evidence="2">S191</strain>
    </source>
</reference>
<dbReference type="Gene3D" id="1.10.20.10">
    <property type="entry name" value="Histone, subunit A"/>
    <property type="match status" value="1"/>
</dbReference>
<evidence type="ECO:0000259" key="1">
    <source>
        <dbReference type="Pfam" id="PF00808"/>
    </source>
</evidence>
<dbReference type="Proteomes" id="UP000673691">
    <property type="component" value="Unassembled WGS sequence"/>
</dbReference>
<dbReference type="AlphaFoldDB" id="A0A8H7ZVR2"/>
<keyword evidence="3" id="KW-1185">Reference proteome</keyword>
<dbReference type="InterPro" id="IPR009072">
    <property type="entry name" value="Histone-fold"/>
</dbReference>
<dbReference type="InterPro" id="IPR003958">
    <property type="entry name" value="CBFA_NFYB_domain"/>
</dbReference>
<protein>
    <recommendedName>
        <fullName evidence="1">Transcription factor CBF/NF-Y/archaeal histone domain-containing protein</fullName>
    </recommendedName>
</protein>